<evidence type="ECO:0000256" key="1">
    <source>
        <dbReference type="SAM" id="Phobius"/>
    </source>
</evidence>
<gene>
    <name evidence="2" type="ORF">GPECTOR_248g613</name>
</gene>
<name>A0A150FWA5_GONPE</name>
<comment type="caution">
    <text evidence="2">The sequence shown here is derived from an EMBL/GenBank/DDBJ whole genome shotgun (WGS) entry which is preliminary data.</text>
</comment>
<dbReference type="Proteomes" id="UP000075714">
    <property type="component" value="Unassembled WGS sequence"/>
</dbReference>
<evidence type="ECO:0000313" key="2">
    <source>
        <dbReference type="EMBL" id="KXZ41904.1"/>
    </source>
</evidence>
<dbReference type="AlphaFoldDB" id="A0A150FWA5"/>
<keyword evidence="1" id="KW-0812">Transmembrane</keyword>
<proteinExistence type="predicted"/>
<keyword evidence="3" id="KW-1185">Reference proteome</keyword>
<keyword evidence="1" id="KW-1133">Transmembrane helix</keyword>
<dbReference type="EMBL" id="LSYV01000247">
    <property type="protein sequence ID" value="KXZ41904.1"/>
    <property type="molecule type" value="Genomic_DNA"/>
</dbReference>
<evidence type="ECO:0000313" key="3">
    <source>
        <dbReference type="Proteomes" id="UP000075714"/>
    </source>
</evidence>
<reference evidence="3" key="1">
    <citation type="journal article" date="2016" name="Nat. Commun.">
        <title>The Gonium pectorale genome demonstrates co-option of cell cycle regulation during the evolution of multicellularity.</title>
        <authorList>
            <person name="Hanschen E.R."/>
            <person name="Marriage T.N."/>
            <person name="Ferris P.J."/>
            <person name="Hamaji T."/>
            <person name="Toyoda A."/>
            <person name="Fujiyama A."/>
            <person name="Neme R."/>
            <person name="Noguchi H."/>
            <person name="Minakuchi Y."/>
            <person name="Suzuki M."/>
            <person name="Kawai-Toyooka H."/>
            <person name="Smith D.R."/>
            <person name="Sparks H."/>
            <person name="Anderson J."/>
            <person name="Bakaric R."/>
            <person name="Luria V."/>
            <person name="Karger A."/>
            <person name="Kirschner M.W."/>
            <person name="Durand P.M."/>
            <person name="Michod R.E."/>
            <person name="Nozaki H."/>
            <person name="Olson B.J."/>
        </authorList>
    </citation>
    <scope>NUCLEOTIDE SEQUENCE [LARGE SCALE GENOMIC DNA]</scope>
    <source>
        <strain evidence="3">NIES-2863</strain>
    </source>
</reference>
<organism evidence="2 3">
    <name type="scientific">Gonium pectorale</name>
    <name type="common">Green alga</name>
    <dbReference type="NCBI Taxonomy" id="33097"/>
    <lineage>
        <taxon>Eukaryota</taxon>
        <taxon>Viridiplantae</taxon>
        <taxon>Chlorophyta</taxon>
        <taxon>core chlorophytes</taxon>
        <taxon>Chlorophyceae</taxon>
        <taxon>CS clade</taxon>
        <taxon>Chlamydomonadales</taxon>
        <taxon>Volvocaceae</taxon>
        <taxon>Gonium</taxon>
    </lineage>
</organism>
<accession>A0A150FWA5</accession>
<feature type="transmembrane region" description="Helical" evidence="1">
    <location>
        <begin position="186"/>
        <end position="205"/>
    </location>
</feature>
<dbReference type="OrthoDB" id="551289at2759"/>
<protein>
    <submittedName>
        <fullName evidence="2">Uncharacterized protein</fullName>
    </submittedName>
</protein>
<sequence>MEMDDAAPLLSARGAILGDARLLRGGGRSPARASLTLELALGRSPQFRPLFFAGPDVQAAGTRGGYPNVRAWLSRSVPASCPPKSFLGSPLAFAANASSRTHTLRLPVPPAAFECPAGGGGSGGGSGGASEVHTVFFVVLRVDLTTERLHDDPWVGDWDARLLRAAGVLLSAAAAVPWRALAADAAATVLLAVGAGLLLGLALKGRSLLAERRRRAWQRQQQ</sequence>
<keyword evidence="1" id="KW-0472">Membrane</keyword>